<reference evidence="8 9" key="1">
    <citation type="submission" date="2019-07" db="EMBL/GenBank/DDBJ databases">
        <title>Whole genome shotgun sequence of Halomonas variabilis NBRC 102410.</title>
        <authorList>
            <person name="Hosoyama A."/>
            <person name="Uohara A."/>
            <person name="Ohji S."/>
            <person name="Ichikawa N."/>
        </authorList>
    </citation>
    <scope>NUCLEOTIDE SEQUENCE [LARGE SCALE GENOMIC DNA]</scope>
    <source>
        <strain evidence="8 9">NBRC 102410</strain>
    </source>
</reference>
<name>A0A511UK38_9GAMM</name>
<dbReference type="OrthoDB" id="5555605at2"/>
<keyword evidence="4 6" id="KW-0472">Membrane</keyword>
<evidence type="ECO:0000313" key="8">
    <source>
        <dbReference type="EMBL" id="GEN26956.1"/>
    </source>
</evidence>
<organism evidence="8 9">
    <name type="scientific">Halovibrio variabilis</name>
    <dbReference type="NCBI Taxonomy" id="31910"/>
    <lineage>
        <taxon>Bacteria</taxon>
        <taxon>Pseudomonadati</taxon>
        <taxon>Pseudomonadota</taxon>
        <taxon>Gammaproteobacteria</taxon>
        <taxon>Oceanospirillales</taxon>
        <taxon>Halomonadaceae</taxon>
        <taxon>Halovibrio</taxon>
    </lineage>
</organism>
<evidence type="ECO:0000259" key="7">
    <source>
        <dbReference type="Pfam" id="PF04357"/>
    </source>
</evidence>
<feature type="domain" description="Translocation and assembly module TamB C-terminal" evidence="7">
    <location>
        <begin position="995"/>
        <end position="1351"/>
    </location>
</feature>
<keyword evidence="3 6" id="KW-1133">Transmembrane helix</keyword>
<keyword evidence="2 6" id="KW-0812">Transmembrane</keyword>
<dbReference type="PANTHER" id="PTHR36985:SF1">
    <property type="entry name" value="TRANSLOCATION AND ASSEMBLY MODULE SUBUNIT TAMB"/>
    <property type="match status" value="1"/>
</dbReference>
<feature type="transmembrane region" description="Helical" evidence="6">
    <location>
        <begin position="21"/>
        <end position="51"/>
    </location>
</feature>
<evidence type="ECO:0000256" key="4">
    <source>
        <dbReference type="ARBA" id="ARBA00023136"/>
    </source>
</evidence>
<comment type="subcellular location">
    <subcellularLocation>
        <location evidence="1">Membrane</location>
        <topology evidence="1">Single-pass membrane protein</topology>
    </subcellularLocation>
</comment>
<dbReference type="Proteomes" id="UP000321303">
    <property type="component" value="Unassembled WGS sequence"/>
</dbReference>
<keyword evidence="9" id="KW-1185">Reference proteome</keyword>
<dbReference type="EMBL" id="BJXV01000002">
    <property type="protein sequence ID" value="GEN26956.1"/>
    <property type="molecule type" value="Genomic_DNA"/>
</dbReference>
<evidence type="ECO:0000256" key="2">
    <source>
        <dbReference type="ARBA" id="ARBA00022692"/>
    </source>
</evidence>
<protein>
    <submittedName>
        <fullName evidence="8">Translocation/assembly module TamB</fullName>
    </submittedName>
</protein>
<proteinExistence type="predicted"/>
<dbReference type="Pfam" id="PF04357">
    <property type="entry name" value="TamB"/>
    <property type="match status" value="1"/>
</dbReference>
<feature type="compositionally biased region" description="Low complexity" evidence="5">
    <location>
        <begin position="415"/>
        <end position="425"/>
    </location>
</feature>
<dbReference type="PANTHER" id="PTHR36985">
    <property type="entry name" value="TRANSLOCATION AND ASSEMBLY MODULE SUBUNIT TAMB"/>
    <property type="match status" value="1"/>
</dbReference>
<accession>A0A511UK38</accession>
<dbReference type="GO" id="GO:0009306">
    <property type="term" value="P:protein secretion"/>
    <property type="evidence" value="ECO:0007669"/>
    <property type="project" value="InterPro"/>
</dbReference>
<evidence type="ECO:0000256" key="3">
    <source>
        <dbReference type="ARBA" id="ARBA00022989"/>
    </source>
</evidence>
<feature type="region of interest" description="Disordered" evidence="5">
    <location>
        <begin position="405"/>
        <end position="433"/>
    </location>
</feature>
<evidence type="ECO:0000256" key="1">
    <source>
        <dbReference type="ARBA" id="ARBA00004167"/>
    </source>
</evidence>
<evidence type="ECO:0000313" key="9">
    <source>
        <dbReference type="Proteomes" id="UP000321303"/>
    </source>
</evidence>
<comment type="caution">
    <text evidence="8">The sequence shown here is derived from an EMBL/GenBank/DDBJ whole genome shotgun (WGS) entry which is preliminary data.</text>
</comment>
<dbReference type="InterPro" id="IPR007452">
    <property type="entry name" value="TamB_C"/>
</dbReference>
<evidence type="ECO:0000256" key="5">
    <source>
        <dbReference type="SAM" id="MobiDB-lite"/>
    </source>
</evidence>
<dbReference type="RefSeq" id="WP_146873052.1">
    <property type="nucleotide sequence ID" value="NZ_BJXV01000002.1"/>
</dbReference>
<dbReference type="GO" id="GO:0005886">
    <property type="term" value="C:plasma membrane"/>
    <property type="evidence" value="ECO:0007669"/>
    <property type="project" value="InterPro"/>
</dbReference>
<gene>
    <name evidence="8" type="ORF">HVA01_06020</name>
</gene>
<dbReference type="GO" id="GO:0097347">
    <property type="term" value="C:TAM protein secretion complex"/>
    <property type="evidence" value="ECO:0007669"/>
    <property type="project" value="TreeGrafter"/>
</dbReference>
<evidence type="ECO:0000256" key="6">
    <source>
        <dbReference type="SAM" id="Phobius"/>
    </source>
</evidence>
<sequence>MPHTETSRSEKRHALSPKYRIWLLVWSLIRLVVILPIWLLAILTLILGVALSPWGTGLLLSQGEQRDFFSYTHHEGALLDHFELDGFQLNLGSTRIAVEAFELEWADDCVLSGRLCIDTLRVEGADIHLGDSASQEEQAPAEAKGSPLSVRFPFPIELRSLLLDDVSLRLADGTQVNWHSLRSAAVAEGREIRLAPTHLAQPRLYLPPSPGILLTQHSDTRLNAEAIDAARLVINQPQTATELAEASPADTLASRERLELPEITLPVDVQIPEFTLDDFRLEGAAEYRVERLRLSVLTHGNNVELTDLSVVTPDAQAELTANATLSGNYPLDARLSVELFLPEIRPELFQQQGSETLVIELAGPLDALEARLNASGPLNASLSGQVDALSPTLPFQLNVQSDQVQWPLPSPEANSEGQEQGQEQSQEPRDEEEATPPYIVNDLALQLSGSLSDYRVQLALAVEGPSVPRTQVDLSGEGDLEHFNWQPLTLTVGESALRSEGSIHWLAPLHVDANLQLDEFDPSHFVDQLNGNLNGDIAFSVRQQANQWAVSVPNVAIDGDLRDYPLTLQAAFDANSNLELDIDELVFTQGDNRLTAAGQVSEQAMSLQADIALRQLQSLSPDLAGTLVGSLAASGSLNQPQLRANVSGSGMRFAENRIEQLELTADVQGIDDPELDIQLALSNLEAGGQSLSEVEASLLGRLSQHQLDLDVQGADSAVLSRALLALNGRFDQQGQLYQARITPLEVDSDAGDIRLEAPLDLRYNLANGQARLSPFCLRREQGGLVCSEETINASAQQGNAMLSVREVPMAMVEPFLPEEWQLTGDTTADIAANWRQGGAQWQANVQVLSELAITAINDYGQPVQLPEINLDAQVEANQAQADANVALTLAEAGELSLMLSVNDPLGAGELSGELRADEVSLEPYRPMLVGMDRLEGDLSGSVQIAGTTDQPDLQGQLGLRHIRINGPDIPVDVQDGELVVAFDGEEGDIDGFLAAERGRLNITGDAYWPSGGEWRIGVDLNAVQAPILVVLPQFGRLEAAPDIRVRVTPERLQVRGDVNVPWARLEIGDMPSSATTPSGDEVIITERDDRQAEREAQQAAANGDGPSAADELAATGMELDILMTLTLGRDMQIAAYGLESGLDGTLEIRQESGALQLFGDVNLVDGRFQAFGQDLVIRRGELLFSGPPGLPTLDFEAIRNPDVTEDDVIAGLRVTGSAETPNVQIFSEPAMNETRALSYLLRGRAPDASGGGVDSALTTALIGMSLGRTGGAVGSIGEAFGIEDLTLDTAGAGDDSQVAVSGQLTDDIRISYGVGIFSPIAELTLRYTLWRNLYLQAVSGTNQAVDLIYSFTLSGDPEIFEQQ</sequence>